<proteinExistence type="predicted"/>
<organism evidence="1 2">
    <name type="scientific">Brevundimonas nasdae</name>
    <dbReference type="NCBI Taxonomy" id="172043"/>
    <lineage>
        <taxon>Bacteria</taxon>
        <taxon>Pseudomonadati</taxon>
        <taxon>Pseudomonadota</taxon>
        <taxon>Alphaproteobacteria</taxon>
        <taxon>Caulobacterales</taxon>
        <taxon>Caulobacteraceae</taxon>
        <taxon>Brevundimonas</taxon>
    </lineage>
</organism>
<dbReference type="EMBL" id="CP080034">
    <property type="protein sequence ID" value="QYC09805.1"/>
    <property type="molecule type" value="Genomic_DNA"/>
</dbReference>
<dbReference type="GeneID" id="94376535"/>
<evidence type="ECO:0000313" key="1">
    <source>
        <dbReference type="EMBL" id="QYC09805.1"/>
    </source>
</evidence>
<gene>
    <name evidence="1" type="ORF">KWG56_14695</name>
</gene>
<evidence type="ECO:0000313" key="2">
    <source>
        <dbReference type="Proteomes" id="UP000824334"/>
    </source>
</evidence>
<accession>A0ABX8THE0</accession>
<name>A0ABX8THE0_9CAUL</name>
<dbReference type="RefSeq" id="WP_219352699.1">
    <property type="nucleotide sequence ID" value="NZ_CP080034.1"/>
</dbReference>
<sequence>MTWCECRPQGLLRHFVGPEVTQGRQRVFVGSRPSEDGWTTAIIKIEGCTDAAEAVWLGQRIRSDIIEHIAITNDEVTPVEAAGVESGFSAIGAGWTVAVFVILATQEQAADLCDFLTAYASAGE</sequence>
<reference evidence="1 2" key="1">
    <citation type="submission" date="2021-07" db="EMBL/GenBank/DDBJ databases">
        <title>Isolation and characterization of bacteria from a gold mining with a capacity of golden bioaccumulation.</title>
        <authorList>
            <person name="Yang X.J."/>
        </authorList>
    </citation>
    <scope>NUCLEOTIDE SEQUENCE [LARGE SCALE GENOMIC DNA]</scope>
    <source>
        <strain evidence="1 2">Au29</strain>
    </source>
</reference>
<protein>
    <submittedName>
        <fullName evidence="1">Uncharacterized protein</fullName>
    </submittedName>
</protein>
<keyword evidence="2" id="KW-1185">Reference proteome</keyword>
<dbReference type="Proteomes" id="UP000824334">
    <property type="component" value="Chromosome"/>
</dbReference>